<feature type="transmembrane region" description="Helical" evidence="1">
    <location>
        <begin position="113"/>
        <end position="132"/>
    </location>
</feature>
<sequence length="446" mass="48250">MINRVHLESAWRREALRTNLWLIPTVAVAFAVGLFVLTRDLDEAAYRGSITLPSWVISGTADAARQILTAIAAALITVVSMVFSITIVTLTLASTQFGPRMLRTFIRDRSTQLTLGSFVATFVYAILALIAIGPGSHGDFVPHLSITVCLVLVLADLAVLIYFIHHIAVSIQLPRVIASIAADLSAAIEAGAGEPHRPDGPVSGPSEAELTEQLDIAGAPVTAPSSGYLQFVRHRSLVRVARQLDAVIRLDHRPGHFLVQGSRLATVWPPEAAPAVARSFARAHVTGPSRTLAQDIAFAVDQLVEIAIRALSTAVNDTFTALACIDWLGEGLCRIARGWHPDPVHRDAEGRIRVIARPVSYDRLVRRAFEKVRQAAPGMPAVLIRQLDALVEIMNATGTPDQRAVLLEQAEMIDRLSDISVAEPADRADVHRCYLAVLAAHAARQD</sequence>
<dbReference type="RefSeq" id="WP_211786248.1">
    <property type="nucleotide sequence ID" value="NZ_BAAAMZ010000003.1"/>
</dbReference>
<proteinExistence type="predicted"/>
<feature type="transmembrane region" description="Helical" evidence="1">
    <location>
        <begin position="67"/>
        <end position="92"/>
    </location>
</feature>
<comment type="caution">
    <text evidence="2">The sequence shown here is derived from an EMBL/GenBank/DDBJ whole genome shotgun (WGS) entry which is preliminary data.</text>
</comment>
<accession>A0A561UNS1</accession>
<organism evidence="2 3">
    <name type="scientific">Kitasatospora viridis</name>
    <dbReference type="NCBI Taxonomy" id="281105"/>
    <lineage>
        <taxon>Bacteria</taxon>
        <taxon>Bacillati</taxon>
        <taxon>Actinomycetota</taxon>
        <taxon>Actinomycetes</taxon>
        <taxon>Kitasatosporales</taxon>
        <taxon>Streptomycetaceae</taxon>
        <taxon>Kitasatospora</taxon>
    </lineage>
</organism>
<keyword evidence="1" id="KW-0472">Membrane</keyword>
<feature type="transmembrane region" description="Helical" evidence="1">
    <location>
        <begin position="144"/>
        <end position="165"/>
    </location>
</feature>
<keyword evidence="1" id="KW-0812">Transmembrane</keyword>
<dbReference type="Proteomes" id="UP000317940">
    <property type="component" value="Unassembled WGS sequence"/>
</dbReference>
<dbReference type="InterPro" id="IPR018723">
    <property type="entry name" value="DUF2254_membrane"/>
</dbReference>
<dbReference type="AlphaFoldDB" id="A0A561UNS1"/>
<reference evidence="2 3" key="1">
    <citation type="submission" date="2019-06" db="EMBL/GenBank/DDBJ databases">
        <title>Sequencing the genomes of 1000 actinobacteria strains.</title>
        <authorList>
            <person name="Klenk H.-P."/>
        </authorList>
    </citation>
    <scope>NUCLEOTIDE SEQUENCE [LARGE SCALE GENOMIC DNA]</scope>
    <source>
        <strain evidence="2 3">DSM 44826</strain>
    </source>
</reference>
<protein>
    <submittedName>
        <fullName evidence="2">Putative membrane protein</fullName>
    </submittedName>
</protein>
<evidence type="ECO:0000256" key="1">
    <source>
        <dbReference type="SAM" id="Phobius"/>
    </source>
</evidence>
<gene>
    <name evidence="2" type="ORF">FHX73_114888</name>
</gene>
<keyword evidence="3" id="KW-1185">Reference proteome</keyword>
<evidence type="ECO:0000313" key="2">
    <source>
        <dbReference type="EMBL" id="TWG01007.1"/>
    </source>
</evidence>
<feature type="transmembrane region" description="Helical" evidence="1">
    <location>
        <begin position="20"/>
        <end position="38"/>
    </location>
</feature>
<name>A0A561UNS1_9ACTN</name>
<dbReference type="EMBL" id="VIWT01000001">
    <property type="protein sequence ID" value="TWG01007.1"/>
    <property type="molecule type" value="Genomic_DNA"/>
</dbReference>
<evidence type="ECO:0000313" key="3">
    <source>
        <dbReference type="Proteomes" id="UP000317940"/>
    </source>
</evidence>
<keyword evidence="1" id="KW-1133">Transmembrane helix</keyword>
<dbReference type="Pfam" id="PF10011">
    <property type="entry name" value="DUF2254"/>
    <property type="match status" value="1"/>
</dbReference>